<dbReference type="RefSeq" id="WP_085682099.1">
    <property type="nucleotide sequence ID" value="NZ_CP020932.1"/>
</dbReference>
<organism evidence="1 2">
    <name type="scientific">Marinobacter salarius</name>
    <dbReference type="NCBI Taxonomy" id="1420917"/>
    <lineage>
        <taxon>Bacteria</taxon>
        <taxon>Pseudomonadati</taxon>
        <taxon>Pseudomonadota</taxon>
        <taxon>Gammaproteobacteria</taxon>
        <taxon>Pseudomonadales</taxon>
        <taxon>Marinobacteraceae</taxon>
        <taxon>Marinobacter</taxon>
    </lineage>
</organism>
<evidence type="ECO:0000313" key="2">
    <source>
        <dbReference type="Proteomes" id="UP000193100"/>
    </source>
</evidence>
<evidence type="ECO:0000313" key="1">
    <source>
        <dbReference type="EMBL" id="ARM86133.1"/>
    </source>
</evidence>
<sequence>MTLTEQVNSDTHQPSLNWQSWTIAGEHERLEFLLGHFLISASKADNLRYAVARKTITGYNGGYWEYAITPDGFGFVYPKSDAGKDLEVSNIFQDTFRTIHPVLAGIHTTQLMLLHIMNDVDRLNLTNREEERTHDHYYAIKDYGRQIAKQIGQASAFSALND</sequence>
<reference evidence="1 2" key="1">
    <citation type="submission" date="2017-04" db="EMBL/GenBank/DDBJ databases">
        <title>Genome Sequence of Marinobacter salarius strain SMR5 Isolated from a culture of the Diatom Skeletonema marinoi.</title>
        <authorList>
            <person name="Topel M."/>
            <person name="Pinder M.I.M."/>
            <person name="Johansson O.N."/>
            <person name="Kourtchenko O."/>
            <person name="Godhe A."/>
            <person name="Clarke A.K."/>
        </authorList>
    </citation>
    <scope>NUCLEOTIDE SEQUENCE [LARGE SCALE GENOMIC DNA]</scope>
    <source>
        <strain evidence="1 2">SMR5</strain>
        <plasmid evidence="2">Plasmid psmr5</plasmid>
    </source>
</reference>
<accession>A0A1W6KFF7</accession>
<dbReference type="InterPro" id="IPR042297">
    <property type="entry name" value="Antirestriction_sf"/>
</dbReference>
<proteinExistence type="predicted"/>
<geneLocation type="plasmid" evidence="2">
    <name>psmr5</name>
</geneLocation>
<name>A0A1W6KFF7_9GAMM</name>
<gene>
    <name evidence="1" type="ORF">MARSALSMR5_04113</name>
</gene>
<evidence type="ECO:0008006" key="3">
    <source>
        <dbReference type="Google" id="ProtNLM"/>
    </source>
</evidence>
<dbReference type="Gene3D" id="3.30.70.3580">
    <property type="entry name" value="Antirestriction protein"/>
    <property type="match status" value="1"/>
</dbReference>
<dbReference type="EMBL" id="CP020932">
    <property type="protein sequence ID" value="ARM86133.1"/>
    <property type="molecule type" value="Genomic_DNA"/>
</dbReference>
<protein>
    <recommendedName>
        <fullName evidence="3">Antirestriction protein</fullName>
    </recommendedName>
</protein>
<dbReference type="GeneID" id="77258020"/>
<dbReference type="AlphaFoldDB" id="A0A1W6KFF7"/>
<keyword evidence="1" id="KW-0614">Plasmid</keyword>
<dbReference type="Proteomes" id="UP000193100">
    <property type="component" value="Plasmid pSMR5"/>
</dbReference>